<organism evidence="1 2">
    <name type="scientific">Sphingomonas suaedae</name>
    <dbReference type="NCBI Taxonomy" id="2599297"/>
    <lineage>
        <taxon>Bacteria</taxon>
        <taxon>Pseudomonadati</taxon>
        <taxon>Pseudomonadota</taxon>
        <taxon>Alphaproteobacteria</taxon>
        <taxon>Sphingomonadales</taxon>
        <taxon>Sphingomonadaceae</taxon>
        <taxon>Sphingomonas</taxon>
    </lineage>
</organism>
<gene>
    <name evidence="1" type="ORF">FPZ54_07895</name>
</gene>
<protein>
    <submittedName>
        <fullName evidence="1">Uncharacterized protein</fullName>
    </submittedName>
</protein>
<proteinExistence type="predicted"/>
<dbReference type="KEGG" id="ssua:FPZ54_07895"/>
<sequence length="339" mass="36061">MGLGLSILLAVAAAQSPEDLRAQEAAIRARMADNPEYECMSLDRIPCAVELADVLEKQGRPDAGIGEIEAAMAALQEEGAMGNEARGAIRYGLDAIAAIRERQSGPSDVLVRQRWTIAVDRQRRTIAVDGPGAERMTATGDASYLDKTADMLLALGRGSEAVELARASFRTATAFRHDRPSGEVQARDIARFKIQRGRALGLVRAAFAAAQERFPAEAEWRAADMALAAKDWAGAEQRYRALAVQAGAPLIATAQEVRARVGLAHALAAQGGAKLAQAIAVQRGLLDRLVVQSWRGDRVVAMLGADHEALLRAAGMPGAADRVRRALAAYRAGGAPPRF</sequence>
<dbReference type="Proteomes" id="UP000318055">
    <property type="component" value="Chromosome"/>
</dbReference>
<reference evidence="1 2" key="1">
    <citation type="submission" date="2019-07" db="EMBL/GenBank/DDBJ databases">
        <title>Sphingomonas alkalisoli sp. nov., isolated from rhizosphere soil of Suaedae salsa.</title>
        <authorList>
            <person name="Zhang H."/>
            <person name="Xu L."/>
            <person name="Zhang J.-X."/>
            <person name="Sun J.-Q."/>
        </authorList>
    </citation>
    <scope>NUCLEOTIDE SEQUENCE [LARGE SCALE GENOMIC DNA]</scope>
    <source>
        <strain evidence="1 2">XS-10</strain>
    </source>
</reference>
<keyword evidence="2" id="KW-1185">Reference proteome</keyword>
<dbReference type="AlphaFoldDB" id="A0A518RER0"/>
<dbReference type="EMBL" id="CP042239">
    <property type="protein sequence ID" value="QDX25952.1"/>
    <property type="molecule type" value="Genomic_DNA"/>
</dbReference>
<accession>A0A518RER0</accession>
<name>A0A518RER0_9SPHN</name>
<evidence type="ECO:0000313" key="2">
    <source>
        <dbReference type="Proteomes" id="UP000318055"/>
    </source>
</evidence>
<evidence type="ECO:0000313" key="1">
    <source>
        <dbReference type="EMBL" id="QDX25952.1"/>
    </source>
</evidence>